<evidence type="ECO:0000256" key="8">
    <source>
        <dbReference type="ARBA" id="ARBA00023157"/>
    </source>
</evidence>
<dbReference type="Gene3D" id="3.80.10.10">
    <property type="entry name" value="Ribonuclease Inhibitor"/>
    <property type="match status" value="1"/>
</dbReference>
<dbReference type="OrthoDB" id="676979at2759"/>
<dbReference type="SMART" id="SM00013">
    <property type="entry name" value="LRRNT"/>
    <property type="match status" value="1"/>
</dbReference>
<dbReference type="Pfam" id="PF13855">
    <property type="entry name" value="LRR_8"/>
    <property type="match status" value="1"/>
</dbReference>
<dbReference type="InterPro" id="IPR000372">
    <property type="entry name" value="LRRNT"/>
</dbReference>
<protein>
    <submittedName>
        <fullName evidence="10">Uncharacterized protein</fullName>
    </submittedName>
</protein>
<gene>
    <name evidence="10" type="primary">OPTC</name>
</gene>
<organism evidence="10 11">
    <name type="scientific">Pygocentrus nattereri</name>
    <name type="common">Red-bellied piranha</name>
    <dbReference type="NCBI Taxonomy" id="42514"/>
    <lineage>
        <taxon>Eukaryota</taxon>
        <taxon>Metazoa</taxon>
        <taxon>Chordata</taxon>
        <taxon>Craniata</taxon>
        <taxon>Vertebrata</taxon>
        <taxon>Euteleostomi</taxon>
        <taxon>Actinopterygii</taxon>
        <taxon>Neopterygii</taxon>
        <taxon>Teleostei</taxon>
        <taxon>Ostariophysi</taxon>
        <taxon>Characiformes</taxon>
        <taxon>Characoidei</taxon>
        <taxon>Pygocentrus</taxon>
    </lineage>
</organism>
<dbReference type="CTD" id="26254"/>
<keyword evidence="9" id="KW-0325">Glycoprotein</keyword>
<dbReference type="GO" id="GO:0005615">
    <property type="term" value="C:extracellular space"/>
    <property type="evidence" value="ECO:0007669"/>
    <property type="project" value="TreeGrafter"/>
</dbReference>
<dbReference type="AlphaFoldDB" id="A0A3B4C574"/>
<reference evidence="10" key="2">
    <citation type="submission" date="2025-08" db="UniProtKB">
        <authorList>
            <consortium name="Ensembl"/>
        </authorList>
    </citation>
    <scope>IDENTIFICATION</scope>
</reference>
<dbReference type="SUPFAM" id="SSF52058">
    <property type="entry name" value="L domain-like"/>
    <property type="match status" value="1"/>
</dbReference>
<evidence type="ECO:0000256" key="3">
    <source>
        <dbReference type="ARBA" id="ARBA00022525"/>
    </source>
</evidence>
<comment type="subcellular location">
    <subcellularLocation>
        <location evidence="1">Secreted</location>
        <location evidence="1">Extracellular space</location>
        <location evidence="1">Extracellular matrix</location>
    </subcellularLocation>
</comment>
<reference evidence="10" key="3">
    <citation type="submission" date="2025-09" db="UniProtKB">
        <authorList>
            <consortium name="Ensembl"/>
        </authorList>
    </citation>
    <scope>IDENTIFICATION</scope>
</reference>
<evidence type="ECO:0000256" key="5">
    <source>
        <dbReference type="ARBA" id="ARBA00022614"/>
    </source>
</evidence>
<keyword evidence="4" id="KW-0272">Extracellular matrix</keyword>
<keyword evidence="6" id="KW-0732">Signal</keyword>
<dbReference type="SMART" id="SM00369">
    <property type="entry name" value="LRR_TYP"/>
    <property type="match status" value="4"/>
</dbReference>
<comment type="similarity">
    <text evidence="2">Belongs to the small leucine-rich proteoglycan (SLRP) family. SLRP class III subfamily.</text>
</comment>
<evidence type="ECO:0000256" key="7">
    <source>
        <dbReference type="ARBA" id="ARBA00022737"/>
    </source>
</evidence>
<keyword evidence="8" id="KW-1015">Disulfide bond</keyword>
<keyword evidence="5" id="KW-0433">Leucine-rich repeat</keyword>
<evidence type="ECO:0000313" key="10">
    <source>
        <dbReference type="Ensembl" id="ENSPNAP00000067497.1"/>
    </source>
</evidence>
<dbReference type="Pfam" id="PF00560">
    <property type="entry name" value="LRR_1"/>
    <property type="match status" value="1"/>
</dbReference>
<evidence type="ECO:0000256" key="4">
    <source>
        <dbReference type="ARBA" id="ARBA00022530"/>
    </source>
</evidence>
<dbReference type="GeneTree" id="ENSGT00940000157574"/>
<accession>A0A3B4C574</accession>
<evidence type="ECO:0000256" key="1">
    <source>
        <dbReference type="ARBA" id="ARBA00004498"/>
    </source>
</evidence>
<proteinExistence type="inferred from homology"/>
<dbReference type="GO" id="GO:0060348">
    <property type="term" value="P:bone development"/>
    <property type="evidence" value="ECO:0007669"/>
    <property type="project" value="TreeGrafter"/>
</dbReference>
<dbReference type="PANTHER" id="PTHR46269">
    <property type="entry name" value="EPIPHYCAN-RELATED"/>
    <property type="match status" value="1"/>
</dbReference>
<dbReference type="PANTHER" id="PTHR46269:SF4">
    <property type="entry name" value="OPTICIN"/>
    <property type="match status" value="1"/>
</dbReference>
<sequence length="324" mass="36000">MALYIAVLAAALLGSCWGAPPLDTDPAAYDLENYDEDSDTWDLNSYGEAFDYDDLDEKIEVGTVAPPPAVTQPPPEIVPEDYMEEVTLPPRTTKSPVLPTLDFLGPGLFGPVTGLGMPTCLLCVCISGSVYCDDTDLTEIPPLPKDTTHFYARFNKITQVKAKDFLNLNQLKRIDLTGNQIATLGEEAFLSLPQLQELLLADNKVQALPGLPATMRHVDIRNNRLKSGGMHREGFKDMKDLQFLYLSDNQLDYIPGPLPESLRVLHLQNNNIQSLNQDTFCNSHDMNYIRKALEDIRLDGNPVDVNKYPQAYVCLPRLPVGTPH</sequence>
<keyword evidence="7" id="KW-0677">Repeat</keyword>
<keyword evidence="3" id="KW-0964">Secreted</keyword>
<name>A0A3B4C574_PYGNA</name>
<dbReference type="InterPro" id="IPR003591">
    <property type="entry name" value="Leu-rich_rpt_typical-subtyp"/>
</dbReference>
<dbReference type="GO" id="GO:0061975">
    <property type="term" value="P:articular cartilage development"/>
    <property type="evidence" value="ECO:0007669"/>
    <property type="project" value="TreeGrafter"/>
</dbReference>
<dbReference type="Ensembl" id="ENSPNAT00000058940.1">
    <property type="protein sequence ID" value="ENSPNAP00000067497.1"/>
    <property type="gene ID" value="ENSPNAG00000030451.1"/>
</dbReference>
<dbReference type="GeneID" id="108425719"/>
<evidence type="ECO:0000313" key="11">
    <source>
        <dbReference type="Proteomes" id="UP001501920"/>
    </source>
</evidence>
<dbReference type="InterPro" id="IPR043547">
    <property type="entry name" value="Mimecan/Epiphycan/Opticin"/>
</dbReference>
<reference evidence="10 11" key="1">
    <citation type="submission" date="2020-10" db="EMBL/GenBank/DDBJ databases">
        <title>Pygocentrus nattereri (red-bellied piranha) genome, fPygNat1, primary haplotype.</title>
        <authorList>
            <person name="Myers G."/>
            <person name="Meyer A."/>
            <person name="Karagic N."/>
            <person name="Pippel M."/>
            <person name="Winkler S."/>
            <person name="Tracey A."/>
            <person name="Wood J."/>
            <person name="Formenti G."/>
            <person name="Howe K."/>
            <person name="Fedrigo O."/>
            <person name="Jarvis E.D."/>
        </authorList>
    </citation>
    <scope>NUCLEOTIDE SEQUENCE [LARGE SCALE GENOMIC DNA]</scope>
</reference>
<dbReference type="InterPro" id="IPR032675">
    <property type="entry name" value="LRR_dom_sf"/>
</dbReference>
<dbReference type="GO" id="GO:0031012">
    <property type="term" value="C:extracellular matrix"/>
    <property type="evidence" value="ECO:0007669"/>
    <property type="project" value="TreeGrafter"/>
</dbReference>
<dbReference type="RefSeq" id="XP_017550088.1">
    <property type="nucleotide sequence ID" value="XM_017694599.2"/>
</dbReference>
<evidence type="ECO:0000256" key="9">
    <source>
        <dbReference type="ARBA" id="ARBA00023180"/>
    </source>
</evidence>
<dbReference type="InterPro" id="IPR001611">
    <property type="entry name" value="Leu-rich_rpt"/>
</dbReference>
<dbReference type="Proteomes" id="UP001501920">
    <property type="component" value="Chromosome 21"/>
</dbReference>
<dbReference type="OMA" id="THDINYI"/>
<evidence type="ECO:0000256" key="6">
    <source>
        <dbReference type="ARBA" id="ARBA00022729"/>
    </source>
</evidence>
<keyword evidence="11" id="KW-1185">Reference proteome</keyword>
<evidence type="ECO:0000256" key="2">
    <source>
        <dbReference type="ARBA" id="ARBA00006912"/>
    </source>
</evidence>
<dbReference type="PROSITE" id="PS51450">
    <property type="entry name" value="LRR"/>
    <property type="match status" value="2"/>
</dbReference>